<evidence type="ECO:0000313" key="3">
    <source>
        <dbReference type="Proteomes" id="UP000729402"/>
    </source>
</evidence>
<feature type="region of interest" description="Disordered" evidence="1">
    <location>
        <begin position="34"/>
        <end position="58"/>
    </location>
</feature>
<reference evidence="2" key="1">
    <citation type="journal article" date="2021" name="bioRxiv">
        <title>Whole Genome Assembly and Annotation of Northern Wild Rice, Zizania palustris L., Supports a Whole Genome Duplication in the Zizania Genus.</title>
        <authorList>
            <person name="Haas M."/>
            <person name="Kono T."/>
            <person name="Macchietto M."/>
            <person name="Millas R."/>
            <person name="McGilp L."/>
            <person name="Shao M."/>
            <person name="Duquette J."/>
            <person name="Hirsch C.N."/>
            <person name="Kimball J."/>
        </authorList>
    </citation>
    <scope>NUCLEOTIDE SEQUENCE</scope>
    <source>
        <tissue evidence="2">Fresh leaf tissue</tissue>
    </source>
</reference>
<organism evidence="2 3">
    <name type="scientific">Zizania palustris</name>
    <name type="common">Northern wild rice</name>
    <dbReference type="NCBI Taxonomy" id="103762"/>
    <lineage>
        <taxon>Eukaryota</taxon>
        <taxon>Viridiplantae</taxon>
        <taxon>Streptophyta</taxon>
        <taxon>Embryophyta</taxon>
        <taxon>Tracheophyta</taxon>
        <taxon>Spermatophyta</taxon>
        <taxon>Magnoliopsida</taxon>
        <taxon>Liliopsida</taxon>
        <taxon>Poales</taxon>
        <taxon>Poaceae</taxon>
        <taxon>BOP clade</taxon>
        <taxon>Oryzoideae</taxon>
        <taxon>Oryzeae</taxon>
        <taxon>Zizaniinae</taxon>
        <taxon>Zizania</taxon>
    </lineage>
</organism>
<keyword evidence="3" id="KW-1185">Reference proteome</keyword>
<sequence length="239" mass="24123">MRVTTFGWWGSGRRGLRAAKAPRGEGLWVEGALGGGGSVRHGTPGGRGSGRRGAVGGGGSRWWGIREARLREAGLLADRALGGGEGCRWRGLRVTRALGGGAPGGGAFERRGVRAAGGGGSGRRGALNDEAPSIGGLQAAGLRAVGGGGALGGGGFEGGCSSGGASGGYLAKAKANFFPYSIDFPQGAATCRFFNGKTFADALFEKKDEEKKGSPSGGKSEILESFDTPNTLIPSFEYK</sequence>
<evidence type="ECO:0000256" key="1">
    <source>
        <dbReference type="SAM" id="MobiDB-lite"/>
    </source>
</evidence>
<evidence type="ECO:0000313" key="2">
    <source>
        <dbReference type="EMBL" id="KAG8084070.1"/>
    </source>
</evidence>
<name>A0A8J5TGX9_ZIZPA</name>
<comment type="caution">
    <text evidence="2">The sequence shown here is derived from an EMBL/GenBank/DDBJ whole genome shotgun (WGS) entry which is preliminary data.</text>
</comment>
<accession>A0A8J5TGX9</accession>
<protein>
    <submittedName>
        <fullName evidence="2">Uncharacterized protein</fullName>
    </submittedName>
</protein>
<reference evidence="2" key="2">
    <citation type="submission" date="2021-02" db="EMBL/GenBank/DDBJ databases">
        <authorList>
            <person name="Kimball J.A."/>
            <person name="Haas M.W."/>
            <person name="Macchietto M."/>
            <person name="Kono T."/>
            <person name="Duquette J."/>
            <person name="Shao M."/>
        </authorList>
    </citation>
    <scope>NUCLEOTIDE SEQUENCE</scope>
    <source>
        <tissue evidence="2">Fresh leaf tissue</tissue>
    </source>
</reference>
<dbReference type="AlphaFoldDB" id="A0A8J5TGX9"/>
<gene>
    <name evidence="2" type="ORF">GUJ93_ZPchr0010g8985</name>
</gene>
<dbReference type="EMBL" id="JAAALK010000082">
    <property type="protein sequence ID" value="KAG8084070.1"/>
    <property type="molecule type" value="Genomic_DNA"/>
</dbReference>
<proteinExistence type="predicted"/>
<dbReference type="Proteomes" id="UP000729402">
    <property type="component" value="Unassembled WGS sequence"/>
</dbReference>
<feature type="region of interest" description="Disordered" evidence="1">
    <location>
        <begin position="206"/>
        <end position="239"/>
    </location>
</feature>